<dbReference type="RefSeq" id="WP_316411675.1">
    <property type="nucleotide sequence ID" value="NZ_AP027080.1"/>
</dbReference>
<dbReference type="AlphaFoldDB" id="A0AA48GHM0"/>
<keyword evidence="5" id="KW-0249">Electron transport</keyword>
<dbReference type="InterPro" id="IPR010209">
    <property type="entry name" value="Ion_transpt_RnfG/RsxG"/>
</dbReference>
<evidence type="ECO:0000256" key="3">
    <source>
        <dbReference type="ARBA" id="ARBA00022630"/>
    </source>
</evidence>
<protein>
    <recommendedName>
        <fullName evidence="7">FMN-binding domain-containing protein</fullName>
    </recommendedName>
</protein>
<keyword evidence="9" id="KW-1185">Reference proteome</keyword>
<dbReference type="Proteomes" id="UP001238179">
    <property type="component" value="Chromosome"/>
</dbReference>
<evidence type="ECO:0000313" key="8">
    <source>
        <dbReference type="EMBL" id="BDU73031.1"/>
    </source>
</evidence>
<evidence type="ECO:0000313" key="9">
    <source>
        <dbReference type="Proteomes" id="UP001238179"/>
    </source>
</evidence>
<sequence length="146" mass="15530">MRRMLFLAALPLAAALPSPQEALALAFPGAALTRRENPVAFEARSGGRLVGVAFLDTHRVRTQTETAMVAIGADGRILRVEVVAFSEPPEYMARGAWLRQFDGRRGDLVLGRTIKPLAGATLTAAALTDAGKRALAQFQALYGGAK</sequence>
<feature type="domain" description="FMN-binding" evidence="7">
    <location>
        <begin position="66"/>
        <end position="135"/>
    </location>
</feature>
<gene>
    <name evidence="8" type="ORF">METEAL_22050</name>
</gene>
<dbReference type="EMBL" id="AP027080">
    <property type="protein sequence ID" value="BDU73031.1"/>
    <property type="molecule type" value="Genomic_DNA"/>
</dbReference>
<dbReference type="PANTHER" id="PTHR36118">
    <property type="entry name" value="ION-TRANSLOCATING OXIDOREDUCTASE COMPLEX SUBUNIT G"/>
    <property type="match status" value="1"/>
</dbReference>
<dbReference type="GO" id="GO:0009055">
    <property type="term" value="F:electron transfer activity"/>
    <property type="evidence" value="ECO:0007669"/>
    <property type="project" value="InterPro"/>
</dbReference>
<evidence type="ECO:0000259" key="7">
    <source>
        <dbReference type="Pfam" id="PF04205"/>
    </source>
</evidence>
<dbReference type="GO" id="GO:0010181">
    <property type="term" value="F:FMN binding"/>
    <property type="evidence" value="ECO:0007669"/>
    <property type="project" value="InterPro"/>
</dbReference>
<dbReference type="KEGG" id="msil:METEAL_22050"/>
<keyword evidence="4" id="KW-0288">FMN</keyword>
<dbReference type="InterPro" id="IPR007329">
    <property type="entry name" value="FMN-bd"/>
</dbReference>
<keyword evidence="6" id="KW-0732">Signal</keyword>
<dbReference type="Pfam" id="PF04205">
    <property type="entry name" value="FMN_bind"/>
    <property type="match status" value="1"/>
</dbReference>
<keyword evidence="1" id="KW-0813">Transport</keyword>
<dbReference type="GO" id="GO:0022900">
    <property type="term" value="P:electron transport chain"/>
    <property type="evidence" value="ECO:0007669"/>
    <property type="project" value="InterPro"/>
</dbReference>
<dbReference type="GO" id="GO:0005886">
    <property type="term" value="C:plasma membrane"/>
    <property type="evidence" value="ECO:0007669"/>
    <property type="project" value="InterPro"/>
</dbReference>
<accession>A0AA48GHM0</accession>
<proteinExistence type="predicted"/>
<evidence type="ECO:0000256" key="4">
    <source>
        <dbReference type="ARBA" id="ARBA00022643"/>
    </source>
</evidence>
<evidence type="ECO:0000256" key="6">
    <source>
        <dbReference type="SAM" id="SignalP"/>
    </source>
</evidence>
<evidence type="ECO:0000256" key="5">
    <source>
        <dbReference type="ARBA" id="ARBA00022982"/>
    </source>
</evidence>
<dbReference type="PANTHER" id="PTHR36118:SF1">
    <property type="entry name" value="ION-TRANSLOCATING OXIDOREDUCTASE COMPLEX SUBUNIT G"/>
    <property type="match status" value="1"/>
</dbReference>
<feature type="chain" id="PRO_5041461635" description="FMN-binding domain-containing protein" evidence="6">
    <location>
        <begin position="23"/>
        <end position="146"/>
    </location>
</feature>
<organism evidence="8 9">
    <name type="scientific">Mesoterricola silvestris</name>
    <dbReference type="NCBI Taxonomy" id="2927979"/>
    <lineage>
        <taxon>Bacteria</taxon>
        <taxon>Pseudomonadati</taxon>
        <taxon>Acidobacteriota</taxon>
        <taxon>Holophagae</taxon>
        <taxon>Holophagales</taxon>
        <taxon>Holophagaceae</taxon>
        <taxon>Mesoterricola</taxon>
    </lineage>
</organism>
<name>A0AA48GHM0_9BACT</name>
<feature type="signal peptide" evidence="6">
    <location>
        <begin position="1"/>
        <end position="22"/>
    </location>
</feature>
<reference evidence="9" key="1">
    <citation type="journal article" date="2023" name="Int. J. Syst. Evol. Microbiol.">
        <title>Mesoterricola silvestris gen. nov., sp. nov., Mesoterricola sediminis sp. nov., Geothrix oryzae sp. nov., Geothrix edaphica sp. nov., Geothrix rubra sp. nov., and Geothrix limicola sp. nov., six novel members of Acidobacteriota isolated from soils.</title>
        <authorList>
            <person name="Itoh H."/>
            <person name="Sugisawa Y."/>
            <person name="Mise K."/>
            <person name="Xu Z."/>
            <person name="Kuniyasu M."/>
            <person name="Ushijima N."/>
            <person name="Kawano K."/>
            <person name="Kobayashi E."/>
            <person name="Shiratori Y."/>
            <person name="Masuda Y."/>
            <person name="Senoo K."/>
        </authorList>
    </citation>
    <scope>NUCLEOTIDE SEQUENCE [LARGE SCALE GENOMIC DNA]</scope>
    <source>
        <strain evidence="9">W79</strain>
    </source>
</reference>
<evidence type="ECO:0000256" key="1">
    <source>
        <dbReference type="ARBA" id="ARBA00022448"/>
    </source>
</evidence>
<evidence type="ECO:0000256" key="2">
    <source>
        <dbReference type="ARBA" id="ARBA00022553"/>
    </source>
</evidence>
<keyword evidence="2" id="KW-0597">Phosphoprotein</keyword>
<keyword evidence="3" id="KW-0285">Flavoprotein</keyword>